<feature type="domain" description="Heme haloperoxidase family profile" evidence="10">
    <location>
        <begin position="88"/>
        <end position="313"/>
    </location>
</feature>
<evidence type="ECO:0000256" key="5">
    <source>
        <dbReference type="ARBA" id="ARBA00023002"/>
    </source>
</evidence>
<dbReference type="Gene3D" id="1.10.489.10">
    <property type="entry name" value="Chloroperoxidase-like"/>
    <property type="match status" value="1"/>
</dbReference>
<dbReference type="InParanoid" id="A0A165EMX7"/>
<protein>
    <submittedName>
        <fullName evidence="11">Cloroperoxidase</fullName>
    </submittedName>
</protein>
<comment type="cofactor">
    <cofactor evidence="1">
        <name>heme b</name>
        <dbReference type="ChEBI" id="CHEBI:60344"/>
    </cofactor>
</comment>
<dbReference type="OrthoDB" id="2542103at2759"/>
<sequence>MRFISLIPLSLLTFATAALAFPSLASRHYKVQDGHTVPSTQDQPARPSVTQSPSQAGIQSCLHSSQKARKFVLPDPIANFTSKIIPDDDHPYRAPCQYDRRGPCPALNTLANHGYIPRNGVTTTEQIIQGCMEGFGMARDLTRGNANTAMLSIGDADELVPPLPGCIDGPISGGLSKAGRIEGDVSLTRLDASEGSGSRFNPGLFDQLLLFVGKFGDNSPGQDTRLNSEVFTQLLRSRFNFEKANDPKLSYRVGRQLISLAATALILELFPSFPNGVNANLTVPELSSFFRDERFPENWVRRAPPAGLPEIVPTAGIFAKAITMDPPSDTVVSPGRNINGTYVQDPPFQNILCEGYMATVETDIPAIFNKQTGILKENVDTMLAAMLKPFADIANCTAAVPNGQAGV</sequence>
<gene>
    <name evidence="11" type="ORF">EXIGLDRAFT_840066</name>
</gene>
<keyword evidence="6" id="KW-0408">Iron</keyword>
<dbReference type="EMBL" id="KV426129">
    <property type="protein sequence ID" value="KZV87313.1"/>
    <property type="molecule type" value="Genomic_DNA"/>
</dbReference>
<reference evidence="11 12" key="1">
    <citation type="journal article" date="2016" name="Mol. Biol. Evol.">
        <title>Comparative Genomics of Early-Diverging Mushroom-Forming Fungi Provides Insights into the Origins of Lignocellulose Decay Capabilities.</title>
        <authorList>
            <person name="Nagy L.G."/>
            <person name="Riley R."/>
            <person name="Tritt A."/>
            <person name="Adam C."/>
            <person name="Daum C."/>
            <person name="Floudas D."/>
            <person name="Sun H."/>
            <person name="Yadav J.S."/>
            <person name="Pangilinan J."/>
            <person name="Larsson K.H."/>
            <person name="Matsuura K."/>
            <person name="Barry K."/>
            <person name="Labutti K."/>
            <person name="Kuo R."/>
            <person name="Ohm R.A."/>
            <person name="Bhattacharya S.S."/>
            <person name="Shirouzu T."/>
            <person name="Yoshinaga Y."/>
            <person name="Martin F.M."/>
            <person name="Grigoriev I.V."/>
            <person name="Hibbett D.S."/>
        </authorList>
    </citation>
    <scope>NUCLEOTIDE SEQUENCE [LARGE SCALE GENOMIC DNA]</scope>
    <source>
        <strain evidence="11 12">HHB12029</strain>
    </source>
</reference>
<evidence type="ECO:0000256" key="6">
    <source>
        <dbReference type="ARBA" id="ARBA00023004"/>
    </source>
</evidence>
<feature type="compositionally biased region" description="Polar residues" evidence="8">
    <location>
        <begin position="37"/>
        <end position="55"/>
    </location>
</feature>
<evidence type="ECO:0000313" key="12">
    <source>
        <dbReference type="Proteomes" id="UP000077266"/>
    </source>
</evidence>
<evidence type="ECO:0000259" key="10">
    <source>
        <dbReference type="PROSITE" id="PS51405"/>
    </source>
</evidence>
<comment type="similarity">
    <text evidence="7">Belongs to the chloroperoxidase family.</text>
</comment>
<dbReference type="GO" id="GO:0004601">
    <property type="term" value="F:peroxidase activity"/>
    <property type="evidence" value="ECO:0007669"/>
    <property type="project" value="UniProtKB-KW"/>
</dbReference>
<feature type="signal peptide" evidence="9">
    <location>
        <begin position="1"/>
        <end position="20"/>
    </location>
</feature>
<organism evidence="11 12">
    <name type="scientific">Exidia glandulosa HHB12029</name>
    <dbReference type="NCBI Taxonomy" id="1314781"/>
    <lineage>
        <taxon>Eukaryota</taxon>
        <taxon>Fungi</taxon>
        <taxon>Dikarya</taxon>
        <taxon>Basidiomycota</taxon>
        <taxon>Agaricomycotina</taxon>
        <taxon>Agaricomycetes</taxon>
        <taxon>Auriculariales</taxon>
        <taxon>Exidiaceae</taxon>
        <taxon>Exidia</taxon>
    </lineage>
</organism>
<proteinExistence type="inferred from homology"/>
<accession>A0A165EMX7</accession>
<evidence type="ECO:0000256" key="2">
    <source>
        <dbReference type="ARBA" id="ARBA00022559"/>
    </source>
</evidence>
<name>A0A165EMX7_EXIGL</name>
<evidence type="ECO:0000313" key="11">
    <source>
        <dbReference type="EMBL" id="KZV87313.1"/>
    </source>
</evidence>
<keyword evidence="5" id="KW-0560">Oxidoreductase</keyword>
<dbReference type="Pfam" id="PF01328">
    <property type="entry name" value="Peroxidase_2"/>
    <property type="match status" value="1"/>
</dbReference>
<keyword evidence="2 11" id="KW-0575">Peroxidase</keyword>
<evidence type="ECO:0000256" key="9">
    <source>
        <dbReference type="SAM" id="SignalP"/>
    </source>
</evidence>
<dbReference type="PROSITE" id="PS51405">
    <property type="entry name" value="HEME_HALOPEROXIDASE"/>
    <property type="match status" value="1"/>
</dbReference>
<dbReference type="SUPFAM" id="SSF47571">
    <property type="entry name" value="Cloroperoxidase"/>
    <property type="match status" value="1"/>
</dbReference>
<keyword evidence="3" id="KW-0349">Heme</keyword>
<dbReference type="GO" id="GO:0046872">
    <property type="term" value="F:metal ion binding"/>
    <property type="evidence" value="ECO:0007669"/>
    <property type="project" value="UniProtKB-KW"/>
</dbReference>
<feature type="region of interest" description="Disordered" evidence="8">
    <location>
        <begin position="33"/>
        <end position="55"/>
    </location>
</feature>
<dbReference type="InterPro" id="IPR036851">
    <property type="entry name" value="Chloroperoxidase-like_sf"/>
</dbReference>
<keyword evidence="4" id="KW-0479">Metal-binding</keyword>
<keyword evidence="12" id="KW-1185">Reference proteome</keyword>
<evidence type="ECO:0000256" key="1">
    <source>
        <dbReference type="ARBA" id="ARBA00001970"/>
    </source>
</evidence>
<dbReference type="PANTHER" id="PTHR33577:SF16">
    <property type="entry name" value="HEME HALOPEROXIDASE FAMILY PROFILE DOMAIN-CONTAINING PROTEIN"/>
    <property type="match status" value="1"/>
</dbReference>
<keyword evidence="9" id="KW-0732">Signal</keyword>
<dbReference type="PANTHER" id="PTHR33577">
    <property type="entry name" value="STERIGMATOCYSTIN BIOSYNTHESIS PEROXIDASE STCC-RELATED"/>
    <property type="match status" value="1"/>
</dbReference>
<feature type="chain" id="PRO_5007857335" evidence="9">
    <location>
        <begin position="21"/>
        <end position="407"/>
    </location>
</feature>
<evidence type="ECO:0000256" key="8">
    <source>
        <dbReference type="SAM" id="MobiDB-lite"/>
    </source>
</evidence>
<evidence type="ECO:0000256" key="7">
    <source>
        <dbReference type="ARBA" id="ARBA00025795"/>
    </source>
</evidence>
<dbReference type="Proteomes" id="UP000077266">
    <property type="component" value="Unassembled WGS sequence"/>
</dbReference>
<dbReference type="AlphaFoldDB" id="A0A165EMX7"/>
<dbReference type="InterPro" id="IPR000028">
    <property type="entry name" value="Chloroperoxidase"/>
</dbReference>
<evidence type="ECO:0000256" key="4">
    <source>
        <dbReference type="ARBA" id="ARBA00022723"/>
    </source>
</evidence>
<evidence type="ECO:0000256" key="3">
    <source>
        <dbReference type="ARBA" id="ARBA00022617"/>
    </source>
</evidence>